<dbReference type="Proteomes" id="UP000177838">
    <property type="component" value="Unassembled WGS sequence"/>
</dbReference>
<feature type="transmembrane region" description="Helical" evidence="1">
    <location>
        <begin position="29"/>
        <end position="47"/>
    </location>
</feature>
<accession>A0A1G2QGM1</accession>
<reference evidence="2 3" key="1">
    <citation type="journal article" date="2016" name="Nat. Commun.">
        <title>Thousands of microbial genomes shed light on interconnected biogeochemical processes in an aquifer system.</title>
        <authorList>
            <person name="Anantharaman K."/>
            <person name="Brown C.T."/>
            <person name="Hug L.A."/>
            <person name="Sharon I."/>
            <person name="Castelle C.J."/>
            <person name="Probst A.J."/>
            <person name="Thomas B.C."/>
            <person name="Singh A."/>
            <person name="Wilkins M.J."/>
            <person name="Karaoz U."/>
            <person name="Brodie E.L."/>
            <person name="Williams K.H."/>
            <person name="Hubbard S.S."/>
            <person name="Banfield J.F."/>
        </authorList>
    </citation>
    <scope>NUCLEOTIDE SEQUENCE [LARGE SCALE GENOMIC DNA]</scope>
</reference>
<keyword evidence="1" id="KW-0812">Transmembrane</keyword>
<feature type="transmembrane region" description="Helical" evidence="1">
    <location>
        <begin position="59"/>
        <end position="80"/>
    </location>
</feature>
<name>A0A1G2QGM1_9BACT</name>
<keyword evidence="1" id="KW-1133">Transmembrane helix</keyword>
<protein>
    <submittedName>
        <fullName evidence="2">Uncharacterized protein</fullName>
    </submittedName>
</protein>
<evidence type="ECO:0000313" key="2">
    <source>
        <dbReference type="EMBL" id="OHA59558.1"/>
    </source>
</evidence>
<evidence type="ECO:0000313" key="3">
    <source>
        <dbReference type="Proteomes" id="UP000177838"/>
    </source>
</evidence>
<dbReference type="AlphaFoldDB" id="A0A1G2QGM1"/>
<organism evidence="2 3">
    <name type="scientific">Candidatus Vogelbacteria bacterium RIFOXYD1_FULL_46_19</name>
    <dbReference type="NCBI Taxonomy" id="1802439"/>
    <lineage>
        <taxon>Bacteria</taxon>
        <taxon>Candidatus Vogeliibacteriota</taxon>
    </lineage>
</organism>
<proteinExistence type="predicted"/>
<comment type="caution">
    <text evidence="2">The sequence shown here is derived from an EMBL/GenBank/DDBJ whole genome shotgun (WGS) entry which is preliminary data.</text>
</comment>
<dbReference type="EMBL" id="MHTK01000006">
    <property type="protein sequence ID" value="OHA59558.1"/>
    <property type="molecule type" value="Genomic_DNA"/>
</dbReference>
<gene>
    <name evidence="2" type="ORF">A2589_01705</name>
</gene>
<sequence length="82" mass="8990">MVALVHFVCSLLQLTGIVALFYHLPLPVFVWVILAISGLAAVVKVFLPETPDIKYRFRPLEILAGFAGAGLVIISLMKILEI</sequence>
<keyword evidence="1" id="KW-0472">Membrane</keyword>
<evidence type="ECO:0000256" key="1">
    <source>
        <dbReference type="SAM" id="Phobius"/>
    </source>
</evidence>